<dbReference type="Pfam" id="PF00309">
    <property type="entry name" value="Sigma54_AID"/>
    <property type="match status" value="1"/>
</dbReference>
<dbReference type="PATRIC" id="fig|907348.3.peg.299"/>
<evidence type="ECO:0000256" key="8">
    <source>
        <dbReference type="ARBA" id="ARBA00023163"/>
    </source>
</evidence>
<dbReference type="Gene3D" id="1.10.10.60">
    <property type="entry name" value="Homeodomain-like"/>
    <property type="match status" value="1"/>
</dbReference>
<reference evidence="11 12" key="1">
    <citation type="submission" date="2011-09" db="EMBL/GenBank/DDBJ databases">
        <title>The draft genome of Treponema saccharophilum DSM 2985.</title>
        <authorList>
            <consortium name="US DOE Joint Genome Institute (JGI-PGF)"/>
            <person name="Lucas S."/>
            <person name="Copeland A."/>
            <person name="Lapidus A."/>
            <person name="Glavina del Rio T."/>
            <person name="Dalin E."/>
            <person name="Tice H."/>
            <person name="Bruce D."/>
            <person name="Goodwin L."/>
            <person name="Pitluck S."/>
            <person name="Peters L."/>
            <person name="Kyrpides N."/>
            <person name="Mavromatis K."/>
            <person name="Ivanova N."/>
            <person name="Markowitz V."/>
            <person name="Cheng J.-F."/>
            <person name="Hugenholtz P."/>
            <person name="Woyke T."/>
            <person name="Wu D."/>
            <person name="Gronow S."/>
            <person name="Wellnitz S."/>
            <person name="Brambilla E."/>
            <person name="Klenk H.-P."/>
            <person name="Eisen J.A."/>
        </authorList>
    </citation>
    <scope>NUCLEOTIDE SEQUENCE [LARGE SCALE GENOMIC DNA]</scope>
    <source>
        <strain evidence="11 12">DSM 2985</strain>
    </source>
</reference>
<dbReference type="STRING" id="907348.TresaDRAFT_2658"/>
<proteinExistence type="inferred from homology"/>
<dbReference type="PROSITE" id="PS50044">
    <property type="entry name" value="SIGMA54_3"/>
    <property type="match status" value="1"/>
</dbReference>
<evidence type="ECO:0000259" key="10">
    <source>
        <dbReference type="Pfam" id="PF04963"/>
    </source>
</evidence>
<dbReference type="GO" id="GO:0001216">
    <property type="term" value="F:DNA-binding transcription activator activity"/>
    <property type="evidence" value="ECO:0007669"/>
    <property type="project" value="InterPro"/>
</dbReference>
<evidence type="ECO:0000256" key="4">
    <source>
        <dbReference type="ARBA" id="ARBA00022695"/>
    </source>
</evidence>
<dbReference type="GO" id="GO:0006352">
    <property type="term" value="P:DNA-templated transcription initiation"/>
    <property type="evidence" value="ECO:0007669"/>
    <property type="project" value="InterPro"/>
</dbReference>
<dbReference type="Pfam" id="PF04963">
    <property type="entry name" value="Sigma54_CBD"/>
    <property type="match status" value="1"/>
</dbReference>
<dbReference type="GO" id="GO:0000428">
    <property type="term" value="C:DNA-directed RNA polymerase complex"/>
    <property type="evidence" value="ECO:0007669"/>
    <property type="project" value="UniProtKB-KW"/>
</dbReference>
<dbReference type="Gene3D" id="1.10.10.1330">
    <property type="entry name" value="RNA polymerase sigma-54 factor, core-binding domain"/>
    <property type="match status" value="1"/>
</dbReference>
<comment type="similarity">
    <text evidence="1">Belongs to the sigma-54 factor family.</text>
</comment>
<dbReference type="OrthoDB" id="9814402at2"/>
<dbReference type="GO" id="GO:0003677">
    <property type="term" value="F:DNA binding"/>
    <property type="evidence" value="ECO:0007669"/>
    <property type="project" value="UniProtKB-KW"/>
</dbReference>
<keyword evidence="8" id="KW-0804">Transcription</keyword>
<evidence type="ECO:0000256" key="3">
    <source>
        <dbReference type="ARBA" id="ARBA00022679"/>
    </source>
</evidence>
<dbReference type="PROSITE" id="PS00718">
    <property type="entry name" value="SIGMA54_2"/>
    <property type="match status" value="1"/>
</dbReference>
<comment type="caution">
    <text evidence="11">The sequence shown here is derived from an EMBL/GenBank/DDBJ whole genome shotgun (WGS) entry which is preliminary data.</text>
</comment>
<evidence type="ECO:0000256" key="5">
    <source>
        <dbReference type="ARBA" id="ARBA00023015"/>
    </source>
</evidence>
<keyword evidence="7" id="KW-0238">DNA-binding</keyword>
<accession>H7EHM8</accession>
<dbReference type="Pfam" id="PF04552">
    <property type="entry name" value="Sigma54_DBD"/>
    <property type="match status" value="1"/>
</dbReference>
<evidence type="ECO:0000256" key="1">
    <source>
        <dbReference type="ARBA" id="ARBA00008798"/>
    </source>
</evidence>
<keyword evidence="2" id="KW-0240">DNA-directed RNA polymerase</keyword>
<dbReference type="Proteomes" id="UP000003571">
    <property type="component" value="Unassembled WGS sequence"/>
</dbReference>
<keyword evidence="5" id="KW-0805">Transcription regulation</keyword>
<dbReference type="PIRSF" id="PIRSF000774">
    <property type="entry name" value="RpoN"/>
    <property type="match status" value="1"/>
</dbReference>
<dbReference type="GO" id="GO:0016779">
    <property type="term" value="F:nucleotidyltransferase activity"/>
    <property type="evidence" value="ECO:0007669"/>
    <property type="project" value="UniProtKB-KW"/>
</dbReference>
<keyword evidence="4" id="KW-0548">Nucleotidyltransferase</keyword>
<dbReference type="EMBL" id="AGRW01000029">
    <property type="protein sequence ID" value="EIC02904.1"/>
    <property type="molecule type" value="Genomic_DNA"/>
</dbReference>
<evidence type="ECO:0000256" key="2">
    <source>
        <dbReference type="ARBA" id="ARBA00022478"/>
    </source>
</evidence>
<dbReference type="InterPro" id="IPR000394">
    <property type="entry name" value="RNA_pol_sigma_54"/>
</dbReference>
<keyword evidence="3" id="KW-0808">Transferase</keyword>
<evidence type="ECO:0000256" key="7">
    <source>
        <dbReference type="ARBA" id="ARBA00023125"/>
    </source>
</evidence>
<feature type="domain" description="RNA polymerase sigma factor 54 DNA-binding" evidence="9">
    <location>
        <begin position="355"/>
        <end position="524"/>
    </location>
</feature>
<protein>
    <submittedName>
        <fullName evidence="11">RNA polymerase, sigma 54 subunit, RpoN</fullName>
    </submittedName>
</protein>
<dbReference type="InterPro" id="IPR038709">
    <property type="entry name" value="RpoN_core-bd_sf"/>
</dbReference>
<dbReference type="InterPro" id="IPR007634">
    <property type="entry name" value="RNA_pol_sigma_54_DNA-bd"/>
</dbReference>
<dbReference type="AlphaFoldDB" id="H7EHM8"/>
<evidence type="ECO:0000313" key="11">
    <source>
        <dbReference type="EMBL" id="EIC02904.1"/>
    </source>
</evidence>
<dbReference type="GO" id="GO:0016987">
    <property type="term" value="F:sigma factor activity"/>
    <property type="evidence" value="ECO:0007669"/>
    <property type="project" value="UniProtKB-KW"/>
</dbReference>
<keyword evidence="6" id="KW-0731">Sigma factor</keyword>
<dbReference type="eggNOG" id="COG1508">
    <property type="taxonomic scope" value="Bacteria"/>
</dbReference>
<organism evidence="11 12">
    <name type="scientific">Treponema saccharophilum DSM 2985</name>
    <dbReference type="NCBI Taxonomy" id="907348"/>
    <lineage>
        <taxon>Bacteria</taxon>
        <taxon>Pseudomonadati</taxon>
        <taxon>Spirochaetota</taxon>
        <taxon>Spirochaetia</taxon>
        <taxon>Spirochaetales</taxon>
        <taxon>Treponemataceae</taxon>
        <taxon>Treponema</taxon>
    </lineage>
</organism>
<name>H7EHM8_9SPIR</name>
<sequence>MKMSQSMRLSQRQIQSLRILSLSSGELRDEIYGTAEKNPALEVSGDSFEDGVSSGLMARARFSDNIRYGSSGKEGEEASERFQKALESNADTRVPLSDHLLHQLRSMNLSRDEAELCERLVGNLNANGFHILAPISLLDKSKPSNDERLLAKCIHIVQRLDPVGTCCTNFEHSLLIQAIDRGASGIVLFILNGHFDFLDPPVPEKVARKANRFIVSRRESAFSGAADELYPEFTERIPRKLLTEDDARDAISFIKTLDPFPARAFGVSSTNTVYPDVFVEKIPKVDADGDGKMNFETPDGIVVGEFMEECALKVSFSRASIPNMRISPEFSALEKKLSSVQADSLDEKGKAELRFARDSVQAASAFIDSVSFREWTVVRAAVEIVRRQHAFFEKGARFLVPLKQKDVAGALGVDDSTISRMANGKFLSCEFGIFPFGYFFTNAVNEETVQKQKMNRIVGGDFAPTSKVGVKAEIESILRERSPDDKPLSDQKIADMLFERGIKIARRTVAKYRAELNINSSYER</sequence>
<keyword evidence="12" id="KW-1185">Reference proteome</keyword>
<evidence type="ECO:0000259" key="9">
    <source>
        <dbReference type="Pfam" id="PF04552"/>
    </source>
</evidence>
<feature type="domain" description="RNA polymerase sigma factor 54 core-binding" evidence="10">
    <location>
        <begin position="87"/>
        <end position="282"/>
    </location>
</feature>
<evidence type="ECO:0000313" key="12">
    <source>
        <dbReference type="Proteomes" id="UP000003571"/>
    </source>
</evidence>
<dbReference type="PANTHER" id="PTHR32248">
    <property type="entry name" value="RNA POLYMERASE SIGMA-54 FACTOR"/>
    <property type="match status" value="1"/>
</dbReference>
<gene>
    <name evidence="11" type="ORF">TresaDRAFT_2658</name>
</gene>
<evidence type="ECO:0000256" key="6">
    <source>
        <dbReference type="ARBA" id="ARBA00023082"/>
    </source>
</evidence>
<dbReference type="InterPro" id="IPR007046">
    <property type="entry name" value="RNA_pol_sigma_54_core-bd"/>
</dbReference>
<dbReference type="RefSeq" id="WP_002702198.1">
    <property type="nucleotide sequence ID" value="NZ_AGRW01000029.1"/>
</dbReference>
<dbReference type="PANTHER" id="PTHR32248:SF4">
    <property type="entry name" value="RNA POLYMERASE SIGMA-54 FACTOR"/>
    <property type="match status" value="1"/>
</dbReference>